<name>A0AC61QRP8_9BACT</name>
<keyword evidence="2" id="KW-1185">Reference proteome</keyword>
<sequence>METIEIIKIIESQLTTDEQQLLKDTINYGSWGDCDMEFRNEVGEVETAYAWGYCTNDAKDAGHFSGRKVASMFKSIYKKLCPDNHTGRFLSQCNDWWGDGSGDMLFIRGEACKVVEEWAKQE</sequence>
<organism evidence="1 2">
    <name type="scientific">Palleniella muris</name>
    <dbReference type="NCBI Taxonomy" id="3038145"/>
    <lineage>
        <taxon>Bacteria</taxon>
        <taxon>Pseudomonadati</taxon>
        <taxon>Bacteroidota</taxon>
        <taxon>Bacteroidia</taxon>
        <taxon>Bacteroidales</taxon>
        <taxon>Prevotellaceae</taxon>
        <taxon>Palleniella</taxon>
    </lineage>
</organism>
<gene>
    <name evidence="1" type="ORF">E5358_05765</name>
</gene>
<proteinExistence type="predicted"/>
<evidence type="ECO:0000313" key="1">
    <source>
        <dbReference type="EMBL" id="TGX82841.1"/>
    </source>
</evidence>
<evidence type="ECO:0000313" key="2">
    <source>
        <dbReference type="Proteomes" id="UP000308886"/>
    </source>
</evidence>
<dbReference type="EMBL" id="SRZC01000007">
    <property type="protein sequence ID" value="TGX82841.1"/>
    <property type="molecule type" value="Genomic_DNA"/>
</dbReference>
<comment type="caution">
    <text evidence="1">The sequence shown here is derived from an EMBL/GenBank/DDBJ whole genome shotgun (WGS) entry which is preliminary data.</text>
</comment>
<accession>A0AC61QRP8</accession>
<protein>
    <submittedName>
        <fullName evidence="1">Uncharacterized protein</fullName>
    </submittedName>
</protein>
<dbReference type="Proteomes" id="UP000308886">
    <property type="component" value="Unassembled WGS sequence"/>
</dbReference>
<reference evidence="1" key="1">
    <citation type="submission" date="2019-04" db="EMBL/GenBank/DDBJ databases">
        <title>Microbes associate with the intestines of laboratory mice.</title>
        <authorList>
            <person name="Navarre W."/>
            <person name="Wong E."/>
            <person name="Huang K."/>
            <person name="Tropini C."/>
            <person name="Ng K."/>
            <person name="Yu B."/>
        </authorList>
    </citation>
    <scope>NUCLEOTIDE SEQUENCE</scope>
    <source>
        <strain evidence="1">NM73_A23</strain>
    </source>
</reference>